<dbReference type="Pfam" id="PF12833">
    <property type="entry name" value="HTH_18"/>
    <property type="match status" value="1"/>
</dbReference>
<keyword evidence="3 8" id="KW-0597">Phosphoprotein</keyword>
<evidence type="ECO:0000313" key="12">
    <source>
        <dbReference type="EMBL" id="EOL42362.1"/>
    </source>
</evidence>
<comment type="caution">
    <text evidence="12">The sequence shown here is derived from an EMBL/GenBank/DDBJ whole genome shotgun (WGS) entry which is preliminary data.</text>
</comment>
<dbReference type="PANTHER" id="PTHR42713:SF3">
    <property type="entry name" value="TRANSCRIPTIONAL REGULATORY PROTEIN HPTR"/>
    <property type="match status" value="1"/>
</dbReference>
<dbReference type="CDD" id="cd17536">
    <property type="entry name" value="REC_YesN-like"/>
    <property type="match status" value="1"/>
</dbReference>
<evidence type="ECO:0000256" key="6">
    <source>
        <dbReference type="ARBA" id="ARBA00023125"/>
    </source>
</evidence>
<keyword evidence="5" id="KW-0805">Transcription regulation</keyword>
<dbReference type="RefSeq" id="WP_010769349.1">
    <property type="nucleotide sequence ID" value="NZ_ASWE01000001.1"/>
</dbReference>
<dbReference type="Proteomes" id="UP000013785">
    <property type="component" value="Unassembled WGS sequence"/>
</dbReference>
<evidence type="ECO:0000256" key="7">
    <source>
        <dbReference type="ARBA" id="ARBA00023163"/>
    </source>
</evidence>
<dbReference type="GO" id="GO:0043565">
    <property type="term" value="F:sequence-specific DNA binding"/>
    <property type="evidence" value="ECO:0007669"/>
    <property type="project" value="InterPro"/>
</dbReference>
<accession>R3W3Z5</accession>
<dbReference type="PROSITE" id="PS01124">
    <property type="entry name" value="HTH_ARAC_FAMILY_2"/>
    <property type="match status" value="1"/>
</dbReference>
<keyword evidence="2" id="KW-0963">Cytoplasm</keyword>
<dbReference type="PROSITE" id="PS50110">
    <property type="entry name" value="RESPONSE_REGULATORY"/>
    <property type="match status" value="1"/>
</dbReference>
<dbReference type="STRING" id="154621.RV11_GL001911"/>
<evidence type="ECO:0000256" key="2">
    <source>
        <dbReference type="ARBA" id="ARBA00022490"/>
    </source>
</evidence>
<dbReference type="SUPFAM" id="SSF46689">
    <property type="entry name" value="Homeodomain-like"/>
    <property type="match status" value="1"/>
</dbReference>
<dbReference type="InterPro" id="IPR018062">
    <property type="entry name" value="HTH_AraC-typ_CS"/>
</dbReference>
<dbReference type="PATRIC" id="fig|1158610.3.peg.2696"/>
<dbReference type="InterPro" id="IPR001789">
    <property type="entry name" value="Sig_transdc_resp-reg_receiver"/>
</dbReference>
<dbReference type="SUPFAM" id="SSF52172">
    <property type="entry name" value="CheY-like"/>
    <property type="match status" value="1"/>
</dbReference>
<dbReference type="eggNOG" id="COG2207">
    <property type="taxonomic scope" value="Bacteria"/>
</dbReference>
<evidence type="ECO:0000256" key="4">
    <source>
        <dbReference type="ARBA" id="ARBA00023012"/>
    </source>
</evidence>
<evidence type="ECO:0000259" key="10">
    <source>
        <dbReference type="PROSITE" id="PS01124"/>
    </source>
</evidence>
<evidence type="ECO:0000256" key="5">
    <source>
        <dbReference type="ARBA" id="ARBA00023015"/>
    </source>
</evidence>
<evidence type="ECO:0000256" key="9">
    <source>
        <dbReference type="SAM" id="Coils"/>
    </source>
</evidence>
<sequence>MSYKVLLVDDEYMILEGLKKLLPWDELGFEIVSTAKNGRLALDYVQSTQVDLVISDVAMPIKNGLSFVKEAYSLGQKFEVIILSGYQEFDYVRDALKFGTINYLLKPIDEKEMTDSLKKAFRRIQEKEKESQKKEILREAILLKWLHDECELEDVAHFFSIEIHQLQKRSFTCIIIKDCYKNEEIEQFICEEKQDLYFYWQDGQSWVLIFSHEGNELQCFLSAIKRHLSLSFDEMIIGETVTRLDEISLSFNNALSSKELHEFYFGESGNDSFFDDLSIRESIPEVSFIKFNQALSIRNFSTIREELSSLFQRIEQKNILPDYARHLGFLIFIDLYRNFDLSETFYQKQAKKIIASKHFDEIALYVFQTINEIQEGNSNREYSPYIQQILQIIHEEYQHEITLKEISERLFINTMYAGQLFKKEVNKSFSQYLNHYRLSIAQKLLTDTEESISAIAVKTGYATANYLAKNFKKICGMSPKEYRKHYKT</sequence>
<evidence type="ECO:0000256" key="3">
    <source>
        <dbReference type="ARBA" id="ARBA00022553"/>
    </source>
</evidence>
<evidence type="ECO:0000259" key="11">
    <source>
        <dbReference type="PROSITE" id="PS50110"/>
    </source>
</evidence>
<evidence type="ECO:0000256" key="1">
    <source>
        <dbReference type="ARBA" id="ARBA00004496"/>
    </source>
</evidence>
<dbReference type="GO" id="GO:0003700">
    <property type="term" value="F:DNA-binding transcription factor activity"/>
    <property type="evidence" value="ECO:0007669"/>
    <property type="project" value="InterPro"/>
</dbReference>
<reference evidence="12 13" key="1">
    <citation type="submission" date="2013-02" db="EMBL/GenBank/DDBJ databases">
        <title>The Genome Sequence of Enterococcus phoeniculicola BAA-412.</title>
        <authorList>
            <consortium name="The Broad Institute Genome Sequencing Platform"/>
            <consortium name="The Broad Institute Genome Sequencing Center for Infectious Disease"/>
            <person name="Earl A.M."/>
            <person name="Gilmore M.S."/>
            <person name="Lebreton F."/>
            <person name="Walker B."/>
            <person name="Young S.K."/>
            <person name="Zeng Q."/>
            <person name="Gargeya S."/>
            <person name="Fitzgerald M."/>
            <person name="Haas B."/>
            <person name="Abouelleil A."/>
            <person name="Alvarado L."/>
            <person name="Arachchi H.M."/>
            <person name="Berlin A.M."/>
            <person name="Chapman S.B."/>
            <person name="Dewar J."/>
            <person name="Goldberg J."/>
            <person name="Griggs A."/>
            <person name="Gujja S."/>
            <person name="Hansen M."/>
            <person name="Howarth C."/>
            <person name="Imamovic A."/>
            <person name="Larimer J."/>
            <person name="McCowan C."/>
            <person name="Murphy C."/>
            <person name="Neiman D."/>
            <person name="Pearson M."/>
            <person name="Priest M."/>
            <person name="Roberts A."/>
            <person name="Saif S."/>
            <person name="Shea T."/>
            <person name="Sisk P."/>
            <person name="Sykes S."/>
            <person name="Wortman J."/>
            <person name="Nusbaum C."/>
            <person name="Birren B."/>
        </authorList>
    </citation>
    <scope>NUCLEOTIDE SEQUENCE [LARGE SCALE GENOMIC DNA]</scope>
    <source>
        <strain evidence="12 13">ATCC BAA-412</strain>
    </source>
</reference>
<feature type="modified residue" description="4-aspartylphosphate" evidence="8">
    <location>
        <position position="56"/>
    </location>
</feature>
<evidence type="ECO:0008006" key="14">
    <source>
        <dbReference type="Google" id="ProtNLM"/>
    </source>
</evidence>
<keyword evidence="4" id="KW-0902">Two-component regulatory system</keyword>
<evidence type="ECO:0000256" key="8">
    <source>
        <dbReference type="PROSITE-ProRule" id="PRU00169"/>
    </source>
</evidence>
<dbReference type="GO" id="GO:0000160">
    <property type="term" value="P:phosphorelay signal transduction system"/>
    <property type="evidence" value="ECO:0007669"/>
    <property type="project" value="UniProtKB-KW"/>
</dbReference>
<dbReference type="HOGENOM" id="CLU_000445_5_0_9"/>
<dbReference type="OrthoDB" id="342399at2"/>
<feature type="coiled-coil region" evidence="9">
    <location>
        <begin position="110"/>
        <end position="137"/>
    </location>
</feature>
<dbReference type="GO" id="GO:0005737">
    <property type="term" value="C:cytoplasm"/>
    <property type="evidence" value="ECO:0007669"/>
    <property type="project" value="UniProtKB-SubCell"/>
</dbReference>
<proteinExistence type="predicted"/>
<comment type="subcellular location">
    <subcellularLocation>
        <location evidence="1">Cytoplasm</location>
    </subcellularLocation>
</comment>
<dbReference type="PROSITE" id="PS00041">
    <property type="entry name" value="HTH_ARAC_FAMILY_1"/>
    <property type="match status" value="1"/>
</dbReference>
<evidence type="ECO:0000313" key="13">
    <source>
        <dbReference type="Proteomes" id="UP000013785"/>
    </source>
</evidence>
<dbReference type="SMART" id="SM00448">
    <property type="entry name" value="REC"/>
    <property type="match status" value="1"/>
</dbReference>
<keyword evidence="13" id="KW-1185">Reference proteome</keyword>
<keyword evidence="7" id="KW-0804">Transcription</keyword>
<dbReference type="EMBL" id="AJAT01000017">
    <property type="protein sequence ID" value="EOL42362.1"/>
    <property type="molecule type" value="Genomic_DNA"/>
</dbReference>
<keyword evidence="6" id="KW-0238">DNA-binding</keyword>
<dbReference type="InterPro" id="IPR018060">
    <property type="entry name" value="HTH_AraC"/>
</dbReference>
<feature type="domain" description="HTH araC/xylS-type" evidence="10">
    <location>
        <begin position="387"/>
        <end position="485"/>
    </location>
</feature>
<keyword evidence="9" id="KW-0175">Coiled coil</keyword>
<feature type="domain" description="Response regulatory" evidence="11">
    <location>
        <begin position="4"/>
        <end position="121"/>
    </location>
</feature>
<dbReference type="Pfam" id="PF00072">
    <property type="entry name" value="Response_reg"/>
    <property type="match status" value="1"/>
</dbReference>
<name>R3W3Z5_9ENTE</name>
<organism evidence="12 13">
    <name type="scientific">Enterococcus phoeniculicola ATCC BAA-412</name>
    <dbReference type="NCBI Taxonomy" id="1158610"/>
    <lineage>
        <taxon>Bacteria</taxon>
        <taxon>Bacillati</taxon>
        <taxon>Bacillota</taxon>
        <taxon>Bacilli</taxon>
        <taxon>Lactobacillales</taxon>
        <taxon>Enterococcaceae</taxon>
        <taxon>Enterococcus</taxon>
    </lineage>
</organism>
<gene>
    <name evidence="12" type="ORF">UC3_02714</name>
</gene>
<dbReference type="eggNOG" id="COG4753">
    <property type="taxonomic scope" value="Bacteria"/>
</dbReference>
<dbReference type="PANTHER" id="PTHR42713">
    <property type="entry name" value="HISTIDINE KINASE-RELATED"/>
    <property type="match status" value="1"/>
</dbReference>
<dbReference type="InterPro" id="IPR011006">
    <property type="entry name" value="CheY-like_superfamily"/>
</dbReference>
<dbReference type="SMART" id="SM00342">
    <property type="entry name" value="HTH_ARAC"/>
    <property type="match status" value="1"/>
</dbReference>
<dbReference type="AlphaFoldDB" id="R3W3Z5"/>
<dbReference type="InterPro" id="IPR009057">
    <property type="entry name" value="Homeodomain-like_sf"/>
</dbReference>
<dbReference type="InterPro" id="IPR051552">
    <property type="entry name" value="HptR"/>
</dbReference>
<dbReference type="Gene3D" id="1.10.10.60">
    <property type="entry name" value="Homeodomain-like"/>
    <property type="match status" value="2"/>
</dbReference>
<dbReference type="Gene3D" id="3.40.50.2300">
    <property type="match status" value="1"/>
</dbReference>
<protein>
    <recommendedName>
        <fullName evidence="14">AraC family transcriptional regulator</fullName>
    </recommendedName>
</protein>